<evidence type="ECO:0000256" key="2">
    <source>
        <dbReference type="SAM" id="Phobius"/>
    </source>
</evidence>
<dbReference type="InterPro" id="IPR029058">
    <property type="entry name" value="AB_hydrolase_fold"/>
</dbReference>
<accession>A0A2G9Y855</accession>
<proteinExistence type="predicted"/>
<dbReference type="PANTHER" id="PTHR11440">
    <property type="entry name" value="LECITHIN-CHOLESTEROL ACYLTRANSFERASE-RELATED"/>
    <property type="match status" value="1"/>
</dbReference>
<dbReference type="Gene3D" id="3.40.50.1820">
    <property type="entry name" value="alpha/beta hydrolase"/>
    <property type="match status" value="1"/>
</dbReference>
<dbReference type="Pfam" id="PF02450">
    <property type="entry name" value="LCAT"/>
    <property type="match status" value="1"/>
</dbReference>
<keyword evidence="2" id="KW-1133">Transmembrane helix</keyword>
<gene>
    <name evidence="3" type="ORF">COX47_02655</name>
</gene>
<comment type="caution">
    <text evidence="3">The sequence shown here is derived from an EMBL/GenBank/DDBJ whole genome shotgun (WGS) entry which is preliminary data.</text>
</comment>
<dbReference type="SUPFAM" id="SSF53474">
    <property type="entry name" value="alpha/beta-Hydrolases"/>
    <property type="match status" value="1"/>
</dbReference>
<keyword evidence="2" id="KW-0812">Transmembrane</keyword>
<dbReference type="InterPro" id="IPR023296">
    <property type="entry name" value="Glyco_hydro_beta-prop_sf"/>
</dbReference>
<dbReference type="EMBL" id="PCRE01000038">
    <property type="protein sequence ID" value="PIP14903.1"/>
    <property type="molecule type" value="Genomic_DNA"/>
</dbReference>
<dbReference type="AlphaFoldDB" id="A0A2G9Y855"/>
<dbReference type="Gene3D" id="2.115.10.20">
    <property type="entry name" value="Glycosyl hydrolase domain, family 43"/>
    <property type="match status" value="1"/>
</dbReference>
<evidence type="ECO:0000313" key="3">
    <source>
        <dbReference type="EMBL" id="PIP14903.1"/>
    </source>
</evidence>
<dbReference type="InterPro" id="IPR003386">
    <property type="entry name" value="LACT/PDAT_acylTrfase"/>
</dbReference>
<dbReference type="Proteomes" id="UP000231025">
    <property type="component" value="Unassembled WGS sequence"/>
</dbReference>
<organism evidence="3 4">
    <name type="scientific">Candidatus Roizmanbacteria bacterium CG23_combo_of_CG06-09_8_20_14_all_35_49</name>
    <dbReference type="NCBI Taxonomy" id="1974863"/>
    <lineage>
        <taxon>Bacteria</taxon>
        <taxon>Candidatus Roizmaniibacteriota</taxon>
    </lineage>
</organism>
<reference evidence="3 4" key="1">
    <citation type="submission" date="2017-09" db="EMBL/GenBank/DDBJ databases">
        <title>Depth-based differentiation of microbial function through sediment-hosted aquifers and enrichment of novel symbionts in the deep terrestrial subsurface.</title>
        <authorList>
            <person name="Probst A.J."/>
            <person name="Ladd B."/>
            <person name="Jarett J.K."/>
            <person name="Geller-Mcgrath D.E."/>
            <person name="Sieber C.M."/>
            <person name="Emerson J.B."/>
            <person name="Anantharaman K."/>
            <person name="Thomas B.C."/>
            <person name="Malmstrom R."/>
            <person name="Stieglmeier M."/>
            <person name="Klingl A."/>
            <person name="Woyke T."/>
            <person name="Ryan C.M."/>
            <person name="Banfield J.F."/>
        </authorList>
    </citation>
    <scope>NUCLEOTIDE SEQUENCE [LARGE SCALE GENOMIC DNA]</scope>
    <source>
        <strain evidence="3">CG23_combo_of_CG06-09_8_20_14_all_35_49</strain>
    </source>
</reference>
<evidence type="ECO:0008006" key="5">
    <source>
        <dbReference type="Google" id="ProtNLM"/>
    </source>
</evidence>
<feature type="transmembrane region" description="Helical" evidence="2">
    <location>
        <begin position="812"/>
        <end position="831"/>
    </location>
</feature>
<protein>
    <recommendedName>
        <fullName evidence="5">PGAP1 family protein</fullName>
    </recommendedName>
</protein>
<dbReference type="GO" id="GO:0008374">
    <property type="term" value="F:O-acyltransferase activity"/>
    <property type="evidence" value="ECO:0007669"/>
    <property type="project" value="InterPro"/>
</dbReference>
<evidence type="ECO:0000256" key="1">
    <source>
        <dbReference type="SAM" id="MobiDB-lite"/>
    </source>
</evidence>
<evidence type="ECO:0000313" key="4">
    <source>
        <dbReference type="Proteomes" id="UP000231025"/>
    </source>
</evidence>
<keyword evidence="2" id="KW-0472">Membrane</keyword>
<feature type="region of interest" description="Disordered" evidence="1">
    <location>
        <begin position="755"/>
        <end position="774"/>
    </location>
</feature>
<dbReference type="SUPFAM" id="SSF75005">
    <property type="entry name" value="Arabinanase/levansucrase/invertase"/>
    <property type="match status" value="1"/>
</dbReference>
<sequence length="842" mass="95610">MFKLIRILICFFVFFIFTFPVNAFDFVKNSNNPLNITYLNEYAYPFQAHIYKEDNRCKGILAARKPSEAYHGMVAIESEDCFDWAMTKEILNIGQDISDPRLFINSDGSKKIFFTKADGKDFYRIYSTDCDNDLNCSSDISLVLDPNKSDLTEINGYFASYVIIIDGRYYMFYGAWGQDGFKIRMAYSDNLESWQKCPNNMISNGGDGPFPYLKDNNLYLFYHKSDSSGIKLAKTILPLSCNSVFEDLGYLLRPDSSYDIRHLIFPSVIDDSSGLKLYYFGSDWNWNWSLNLACTGEACILPTPTPTVVPSKTPIIIIPGFMASWNKEAILHNKTVNFNQWHLLSFVKEYDGIIASLKNLGYEENKDFFLFTYDWRKKVDETVDDLNNFINSKIDPDQKVNLIGHSLGGIVGRIYSQKYLDKNRVEKLVTVASPHSGVVQVYKPLEAGEIDRENTFLWLMEKVIINLNRDLFQTDREVVQNMLSVTYDLFPTFNFLKDEKDQFININSLKISNQTLNSYNKNFHSIFSFFTALFGEKDSLSTIAGYKVSQPNAFNNIFDNYQDGQPTEAFKDKGDYLVLSESAKNNEDASYFLSLDHGEMIYKKQAIEKIFEVLGINYLESQINEGEKTIISPSLIFLIKSPATMEVAIDDKDYLEDDGIIFIDNAQTGEYKLKVKGIDQGKYQVVIGQIGENNDVWGKIDGEITQIPASNQVDDYLINFNSSIPITIPYLTPSLTPSPNLTPILTPTSTLTLNSTSTASSNASQTQNNQPSNAVISQTPLLSSTSLVFSPTTITPEVLGTTTNKEVKKKNYLFELIISAIPVLSTLGYYLKKFIFKKRKLL</sequence>
<name>A0A2G9Y855_9BACT</name>
<dbReference type="GO" id="GO:0006629">
    <property type="term" value="P:lipid metabolic process"/>
    <property type="evidence" value="ECO:0007669"/>
    <property type="project" value="InterPro"/>
</dbReference>